<evidence type="ECO:0000256" key="8">
    <source>
        <dbReference type="ARBA" id="ARBA00035585"/>
    </source>
</evidence>
<dbReference type="OrthoDB" id="409792at2759"/>
<keyword evidence="12" id="KW-1185">Reference proteome</keyword>
<feature type="transmembrane region" description="Helical" evidence="10">
    <location>
        <begin position="325"/>
        <end position="343"/>
    </location>
</feature>
<keyword evidence="4 10" id="KW-0812">Transmembrane</keyword>
<dbReference type="EMBL" id="GG745332">
    <property type="protein sequence ID" value="KNE57926.1"/>
    <property type="molecule type" value="Genomic_DNA"/>
</dbReference>
<evidence type="ECO:0000256" key="5">
    <source>
        <dbReference type="ARBA" id="ARBA00022989"/>
    </source>
</evidence>
<dbReference type="InterPro" id="IPR003691">
    <property type="entry name" value="FluC"/>
</dbReference>
<comment type="similarity">
    <text evidence="7">Belongs to the fluoride channel Fluc/FEX (TC 1.A.43) family.</text>
</comment>
<dbReference type="PANTHER" id="PTHR28259:SF1">
    <property type="entry name" value="FLUORIDE EXPORT PROTEIN 1-RELATED"/>
    <property type="match status" value="1"/>
</dbReference>
<dbReference type="VEuPathDB" id="FungiDB:AMAG_04766"/>
<comment type="function">
    <text evidence="1">Fluoride channel required for the rapid expulsion of cytoplasmic fluoride.</text>
</comment>
<evidence type="ECO:0000256" key="6">
    <source>
        <dbReference type="ARBA" id="ARBA00023136"/>
    </source>
</evidence>
<gene>
    <name evidence="11" type="ORF">AMAG_04766</name>
</gene>
<feature type="region of interest" description="Disordered" evidence="9">
    <location>
        <begin position="1"/>
        <end position="43"/>
    </location>
</feature>
<dbReference type="Proteomes" id="UP000054350">
    <property type="component" value="Unassembled WGS sequence"/>
</dbReference>
<reference evidence="11 12" key="1">
    <citation type="submission" date="2009-11" db="EMBL/GenBank/DDBJ databases">
        <title>Annotation of Allomyces macrogynus ATCC 38327.</title>
        <authorList>
            <consortium name="The Broad Institute Genome Sequencing Platform"/>
            <person name="Russ C."/>
            <person name="Cuomo C."/>
            <person name="Burger G."/>
            <person name="Gray M.W."/>
            <person name="Holland P.W.H."/>
            <person name="King N."/>
            <person name="Lang F.B.F."/>
            <person name="Roger A.J."/>
            <person name="Ruiz-Trillo I."/>
            <person name="Young S.K."/>
            <person name="Zeng Q."/>
            <person name="Gargeya S."/>
            <person name="Fitzgerald M."/>
            <person name="Haas B."/>
            <person name="Abouelleil A."/>
            <person name="Alvarado L."/>
            <person name="Arachchi H.M."/>
            <person name="Berlin A."/>
            <person name="Chapman S.B."/>
            <person name="Gearin G."/>
            <person name="Goldberg J."/>
            <person name="Griggs A."/>
            <person name="Gujja S."/>
            <person name="Hansen M."/>
            <person name="Heiman D."/>
            <person name="Howarth C."/>
            <person name="Larimer J."/>
            <person name="Lui A."/>
            <person name="MacDonald P.J.P."/>
            <person name="McCowen C."/>
            <person name="Montmayeur A."/>
            <person name="Murphy C."/>
            <person name="Neiman D."/>
            <person name="Pearson M."/>
            <person name="Priest M."/>
            <person name="Roberts A."/>
            <person name="Saif S."/>
            <person name="Shea T."/>
            <person name="Sisk P."/>
            <person name="Stolte C."/>
            <person name="Sykes S."/>
            <person name="Wortman J."/>
            <person name="Nusbaum C."/>
            <person name="Birren B."/>
        </authorList>
    </citation>
    <scope>NUCLEOTIDE SEQUENCE [LARGE SCALE GENOMIC DNA]</scope>
    <source>
        <strain evidence="11 12">ATCC 38327</strain>
    </source>
</reference>
<keyword evidence="5 10" id="KW-1133">Transmembrane helix</keyword>
<dbReference type="GO" id="GO:0005886">
    <property type="term" value="C:plasma membrane"/>
    <property type="evidence" value="ECO:0007669"/>
    <property type="project" value="UniProtKB-SubCell"/>
</dbReference>
<proteinExistence type="inferred from homology"/>
<feature type="transmembrane region" description="Helical" evidence="10">
    <location>
        <begin position="411"/>
        <end position="435"/>
    </location>
</feature>
<comment type="subcellular location">
    <subcellularLocation>
        <location evidence="2">Cell membrane</location>
        <topology evidence="2">Multi-pass membrane protein</topology>
    </subcellularLocation>
</comment>
<evidence type="ECO:0000313" key="12">
    <source>
        <dbReference type="Proteomes" id="UP000054350"/>
    </source>
</evidence>
<dbReference type="AlphaFoldDB" id="A0A0L0S690"/>
<name>A0A0L0S690_ALLM3</name>
<evidence type="ECO:0000256" key="3">
    <source>
        <dbReference type="ARBA" id="ARBA00022475"/>
    </source>
</evidence>
<keyword evidence="6 10" id="KW-0472">Membrane</keyword>
<evidence type="ECO:0000256" key="9">
    <source>
        <dbReference type="SAM" id="MobiDB-lite"/>
    </source>
</evidence>
<dbReference type="Pfam" id="PF02537">
    <property type="entry name" value="CRCB"/>
    <property type="match status" value="1"/>
</dbReference>
<feature type="transmembrane region" description="Helical" evidence="10">
    <location>
        <begin position="386"/>
        <end position="405"/>
    </location>
</feature>
<feature type="transmembrane region" description="Helical" evidence="10">
    <location>
        <begin position="267"/>
        <end position="288"/>
    </location>
</feature>
<feature type="transmembrane region" description="Helical" evidence="10">
    <location>
        <begin position="152"/>
        <end position="176"/>
    </location>
</feature>
<evidence type="ECO:0000256" key="7">
    <source>
        <dbReference type="ARBA" id="ARBA00035120"/>
    </source>
</evidence>
<dbReference type="STRING" id="578462.A0A0L0S690"/>
<evidence type="ECO:0000256" key="1">
    <source>
        <dbReference type="ARBA" id="ARBA00002598"/>
    </source>
</evidence>
<reference evidence="12" key="2">
    <citation type="submission" date="2009-11" db="EMBL/GenBank/DDBJ databases">
        <title>The Genome Sequence of Allomyces macrogynus strain ATCC 38327.</title>
        <authorList>
            <consortium name="The Broad Institute Genome Sequencing Platform"/>
            <person name="Russ C."/>
            <person name="Cuomo C."/>
            <person name="Shea T."/>
            <person name="Young S.K."/>
            <person name="Zeng Q."/>
            <person name="Koehrsen M."/>
            <person name="Haas B."/>
            <person name="Borodovsky M."/>
            <person name="Guigo R."/>
            <person name="Alvarado L."/>
            <person name="Berlin A."/>
            <person name="Borenstein D."/>
            <person name="Chen Z."/>
            <person name="Engels R."/>
            <person name="Freedman E."/>
            <person name="Gellesch M."/>
            <person name="Goldberg J."/>
            <person name="Griggs A."/>
            <person name="Gujja S."/>
            <person name="Heiman D."/>
            <person name="Hepburn T."/>
            <person name="Howarth C."/>
            <person name="Jen D."/>
            <person name="Larson L."/>
            <person name="Lewis B."/>
            <person name="Mehta T."/>
            <person name="Park D."/>
            <person name="Pearson M."/>
            <person name="Roberts A."/>
            <person name="Saif S."/>
            <person name="Shenoy N."/>
            <person name="Sisk P."/>
            <person name="Stolte C."/>
            <person name="Sykes S."/>
            <person name="Walk T."/>
            <person name="White J."/>
            <person name="Yandava C."/>
            <person name="Burger G."/>
            <person name="Gray M.W."/>
            <person name="Holland P.W.H."/>
            <person name="King N."/>
            <person name="Lang F.B.F."/>
            <person name="Roger A.J."/>
            <person name="Ruiz-Trillo I."/>
            <person name="Lander E."/>
            <person name="Nusbaum C."/>
        </authorList>
    </citation>
    <scope>NUCLEOTIDE SEQUENCE [LARGE SCALE GENOMIC DNA]</scope>
    <source>
        <strain evidence="12">ATCC 38327</strain>
    </source>
</reference>
<feature type="transmembrane region" description="Helical" evidence="10">
    <location>
        <begin position="223"/>
        <end position="247"/>
    </location>
</feature>
<comment type="catalytic activity">
    <reaction evidence="8">
        <text>fluoride(in) = fluoride(out)</text>
        <dbReference type="Rhea" id="RHEA:76159"/>
        <dbReference type="ChEBI" id="CHEBI:17051"/>
    </reaction>
    <physiologicalReaction direction="left-to-right" evidence="8">
        <dbReference type="Rhea" id="RHEA:76160"/>
    </physiologicalReaction>
</comment>
<feature type="compositionally biased region" description="Low complexity" evidence="9">
    <location>
        <begin position="13"/>
        <end position="36"/>
    </location>
</feature>
<feature type="compositionally biased region" description="Polar residues" evidence="9">
    <location>
        <begin position="1"/>
        <end position="12"/>
    </location>
</feature>
<keyword evidence="3" id="KW-1003">Cell membrane</keyword>
<feature type="transmembrane region" description="Helical" evidence="10">
    <location>
        <begin position="355"/>
        <end position="374"/>
    </location>
</feature>
<evidence type="ECO:0000313" key="11">
    <source>
        <dbReference type="EMBL" id="KNE57926.1"/>
    </source>
</evidence>
<evidence type="ECO:0000256" key="10">
    <source>
        <dbReference type="SAM" id="Phobius"/>
    </source>
</evidence>
<evidence type="ECO:0000256" key="4">
    <source>
        <dbReference type="ARBA" id="ARBA00022692"/>
    </source>
</evidence>
<accession>A0A0L0S690</accession>
<evidence type="ECO:0000256" key="2">
    <source>
        <dbReference type="ARBA" id="ARBA00004651"/>
    </source>
</evidence>
<sequence length="533" mass="55516">MPAVSSLAQSIRPSVASHPSMASSSSSRSLTDPGSPNQGPPLLMRVATHASSSSARVPASIAPRSTVAESAAARSATAVSTRSAPWMAPLTALPPKVPTPTPCSCAPGNCWCGQQQQQVHAGHTALPTSPTLSASSIATTVPDPIPARPVPIVAGIAAMAIAGAIIRIAISGWPAAGPPTVEIPTGEAISFATLRALLGPQIVGCLIMGWVTRGKAYMTMVYYPLYVSLATGLCGSITSFSTVMALAVGPLVGPAGYDWGGNVLASFFLLFTAISSSIGAFHLGALAGTRVPLLSFPQPHPDLAAPTTAVAATRWTARLSARDQLVTTIGFVLWALAATAAAVTHRAYGKWAPSAQTYLALAVSPVGALARYYLAQTVPRPPMGTLVANWTAVVALGGLAVGVRVDPNIGWVMAPMTLGVCGCLSTVSTFVNELVTLPMGRRRDVLARFGRAVNCRACAYDRVAELPAHAELSEHNVIFFSLFVLFVPPPPPPHTHTHMTLACRYAPRGRCCCSPAPLHSRTRFVSLIDTWCW</sequence>
<organism evidence="11 12">
    <name type="scientific">Allomyces macrogynus (strain ATCC 38327)</name>
    <name type="common">Allomyces javanicus var. macrogynus</name>
    <dbReference type="NCBI Taxonomy" id="578462"/>
    <lineage>
        <taxon>Eukaryota</taxon>
        <taxon>Fungi</taxon>
        <taxon>Fungi incertae sedis</taxon>
        <taxon>Blastocladiomycota</taxon>
        <taxon>Blastocladiomycetes</taxon>
        <taxon>Blastocladiales</taxon>
        <taxon>Blastocladiaceae</taxon>
        <taxon>Allomyces</taxon>
    </lineage>
</organism>
<dbReference type="PANTHER" id="PTHR28259">
    <property type="entry name" value="FLUORIDE EXPORT PROTEIN 1-RELATED"/>
    <property type="match status" value="1"/>
</dbReference>
<dbReference type="GO" id="GO:1903425">
    <property type="term" value="F:fluoride transmembrane transporter activity"/>
    <property type="evidence" value="ECO:0007669"/>
    <property type="project" value="TreeGrafter"/>
</dbReference>
<feature type="transmembrane region" description="Helical" evidence="10">
    <location>
        <begin position="188"/>
        <end position="211"/>
    </location>
</feature>
<protein>
    <submittedName>
        <fullName evidence="11">Uncharacterized protein</fullName>
    </submittedName>
</protein>